<keyword evidence="2" id="KW-1185">Reference proteome</keyword>
<gene>
    <name evidence="1" type="ORF">ADINL_2989</name>
</gene>
<sequence>MKGFSGFGFTFFRFCEDLFAVNPFEAGYSHFISFQCLFYVQFFKIASALAAG</sequence>
<proteinExistence type="predicted"/>
<dbReference type="STRING" id="267850.ADINL_2989"/>
<comment type="caution">
    <text evidence="1">The sequence shown here is derived from an EMBL/GenBank/DDBJ whole genome shotgun (WGS) entry which is preliminary data.</text>
</comment>
<dbReference type="AlphaFoldDB" id="A0A063XYG5"/>
<protein>
    <submittedName>
        <fullName evidence="1">Uncharacterized protein</fullName>
    </submittedName>
</protein>
<accession>A0A063XYG5</accession>
<dbReference type="Proteomes" id="UP000027318">
    <property type="component" value="Unassembled WGS sequence"/>
</dbReference>
<evidence type="ECO:0000313" key="2">
    <source>
        <dbReference type="Proteomes" id="UP000027318"/>
    </source>
</evidence>
<organism evidence="1 2">
    <name type="scientific">Nitrincola lacisaponensis</name>
    <dbReference type="NCBI Taxonomy" id="267850"/>
    <lineage>
        <taxon>Bacteria</taxon>
        <taxon>Pseudomonadati</taxon>
        <taxon>Pseudomonadota</taxon>
        <taxon>Gammaproteobacteria</taxon>
        <taxon>Oceanospirillales</taxon>
        <taxon>Oceanospirillaceae</taxon>
        <taxon>Nitrincola</taxon>
    </lineage>
</organism>
<name>A0A063XYG5_9GAMM</name>
<evidence type="ECO:0000313" key="1">
    <source>
        <dbReference type="EMBL" id="KDE38534.1"/>
    </source>
</evidence>
<dbReference type="EMBL" id="JMSZ01000042">
    <property type="protein sequence ID" value="KDE38534.1"/>
    <property type="molecule type" value="Genomic_DNA"/>
</dbReference>
<reference evidence="1 2" key="1">
    <citation type="journal article" date="2005" name="Int. J. Syst. Evol. Microbiol.">
        <title>Nitrincola lacisaponensis gen. nov., sp. nov., a novel alkaliphilic bacterium isolated from an alkaline, saline lake.</title>
        <authorList>
            <person name="Dimitriu P.A."/>
            <person name="Shukla S.K."/>
            <person name="Conradt J."/>
            <person name="Marquez M.C."/>
            <person name="Ventosa A."/>
            <person name="Maglia A."/>
            <person name="Peyton B.M."/>
            <person name="Pinkart H.C."/>
            <person name="Mormile M.R."/>
        </authorList>
    </citation>
    <scope>NUCLEOTIDE SEQUENCE [LARGE SCALE GENOMIC DNA]</scope>
    <source>
        <strain evidence="1 2">4CA</strain>
    </source>
</reference>